<dbReference type="InterPro" id="IPR041677">
    <property type="entry name" value="DNA2/NAM7_AAA_11"/>
</dbReference>
<dbReference type="Pfam" id="PF13087">
    <property type="entry name" value="AAA_12"/>
    <property type="match status" value="1"/>
</dbReference>
<evidence type="ECO:0000313" key="6">
    <source>
        <dbReference type="Proteomes" id="UP001295740"/>
    </source>
</evidence>
<dbReference type="InterPro" id="IPR027417">
    <property type="entry name" value="P-loop_NTPase"/>
</dbReference>
<feature type="domain" description="DNA2/NAM7 helicase-like C-terminal" evidence="4">
    <location>
        <begin position="906"/>
        <end position="1139"/>
    </location>
</feature>
<dbReference type="GO" id="GO:0031048">
    <property type="term" value="P:regulatory ncRNA-mediated heterochromatin formation"/>
    <property type="evidence" value="ECO:0007669"/>
    <property type="project" value="TreeGrafter"/>
</dbReference>
<evidence type="ECO:0000313" key="5">
    <source>
        <dbReference type="EMBL" id="CAJ2505937.1"/>
    </source>
</evidence>
<dbReference type="PANTHER" id="PTHR10887:SF445">
    <property type="entry name" value="NFX1-TYPE ZINC FINGER-CONTAINING PROTEIN 1"/>
    <property type="match status" value="1"/>
</dbReference>
<dbReference type="EMBL" id="CAUWAG010000008">
    <property type="protein sequence ID" value="CAJ2505937.1"/>
    <property type="molecule type" value="Genomic_DNA"/>
</dbReference>
<sequence length="1193" mass="132732">MSLSWRLGGPARGRGNNHHAGRQRGRGGRGASRHQEINRPVVYELPGHEQYFDWKRSIRRGVTSPDCLDQGTCLQLWQEALAVLNIDSQEFQQNLARDLVDDDFLGLESVIMTATVCTKSSDTDKVLRTVKPFLQVITHPALLDCISVDSFVGTIYRVLGGKADGEQAIALFRSIARKLAAHAASDTATTASPVSEMLSLTLKAMYEFLARQPKARLHDDITSVVESMDGLADPIAPSCPGAESHSIKAQIDVVRRKIAMATSRLVREESAGDVALPYRVRSAFPKEMTMPGGRHDNDVADIAQIQILPTYLEIMSYEEEYLPSTDLLQPHFLQDPVQRHIDASFRLLRHDIFGSVKDVLSELLSHDGSQHEPRALAKNDMRAHTYSQASIQHIFISEKRGLEAIVSFVAPQQARKSKAEQRRWWTESSRLEEGSLVCFVSANARTKIILFVEVVVKSTEDARGGKPTSSLAFEKSSPSITVKVATSNRDNLNLLTRIHGEKTHGVLVDFHNLIPATFDPILRNLQQMMGEGQVRFQQWILPKANSTAVEYASIPPPMYARRPGFAFNLGSITNNGYRVALKPSDWTGSTQILEAHTTLDRGQCHGLLAALSREYALIQGPPGTGKSYVGVQLVRVLLDNKDKARLGPILIICYTNHALDQFLMHLKEVGVSRLIRIGGRSATPELEGNNLRVVNKDGGKTRVESQILGKSYGALEHCMKTAGNTLKPLHQLRKGPSWSILATYLLRKSSNIHRPLEPEDDEGWETVGGDPLMRWLGNRPIELPAEKGLRQDVDIAALTRRAEQDVHGLTREERWNLADHWLIEMRTDVIGITTTALARNIEMLRHVRSRVVICEEAAEVLEPHIMSALMPGVEHMIQIGDHRQLRPQINNYSLSMESGSGVAWQLDRSQFERRAVGEPGLSPAPVAQLNVQRRMRPEISKLIRSVYPMLEDHESVKTLPGVVGMRHNLFWLDHDHVEDVRDDGSRVRSHSNQWEVDMATGLGRHLVRQGHYSATDIALLTPYTGQLQKLRRSLAKDFEIFLSDRDLDTLAADGFEDSGNGLLSPNTLSPAPRTLQKKQLIQTLRLATVDNFQGEEAKVFIVSLVRSNPARKVGFLRTENRINVLLSRAQHGMYLIGNSETYLHVKMWADVHGKLAYADPVGNSTAQKEAATCNATGGSIPAVIDARPCAILT</sequence>
<name>A0AAI8VJB3_9PEZI</name>
<evidence type="ECO:0000259" key="4">
    <source>
        <dbReference type="Pfam" id="PF13087"/>
    </source>
</evidence>
<dbReference type="CDD" id="cd18808">
    <property type="entry name" value="SF1_C_Upf1"/>
    <property type="match status" value="1"/>
</dbReference>
<keyword evidence="1" id="KW-0378">Hydrolase</keyword>
<dbReference type="GO" id="GO:0031380">
    <property type="term" value="C:nuclear RNA-directed RNA polymerase complex"/>
    <property type="evidence" value="ECO:0007669"/>
    <property type="project" value="TreeGrafter"/>
</dbReference>
<protein>
    <submittedName>
        <fullName evidence="5">Uu.00g000670.m01.CDS01</fullName>
    </submittedName>
</protein>
<dbReference type="PANTHER" id="PTHR10887">
    <property type="entry name" value="DNA2/NAM7 HELICASE FAMILY"/>
    <property type="match status" value="1"/>
</dbReference>
<dbReference type="Pfam" id="PF13086">
    <property type="entry name" value="AAA_11"/>
    <property type="match status" value="1"/>
</dbReference>
<dbReference type="CDD" id="cd17936">
    <property type="entry name" value="EEXXEc_NFX1"/>
    <property type="match status" value="1"/>
</dbReference>
<accession>A0AAI8VJB3</accession>
<feature type="domain" description="DNA2/NAM7 helicase helicase" evidence="3">
    <location>
        <begin position="599"/>
        <end position="889"/>
    </location>
</feature>
<proteinExistence type="predicted"/>
<keyword evidence="1" id="KW-0547">Nucleotide-binding</keyword>
<keyword evidence="6" id="KW-1185">Reference proteome</keyword>
<gene>
    <name evidence="5" type="ORF">KHLLAP_LOCUS6405</name>
</gene>
<dbReference type="InterPro" id="IPR047187">
    <property type="entry name" value="SF1_C_Upf1"/>
</dbReference>
<feature type="compositionally biased region" description="Basic residues" evidence="2">
    <location>
        <begin position="15"/>
        <end position="27"/>
    </location>
</feature>
<dbReference type="GO" id="GO:0004386">
    <property type="term" value="F:helicase activity"/>
    <property type="evidence" value="ECO:0007669"/>
    <property type="project" value="InterPro"/>
</dbReference>
<evidence type="ECO:0000256" key="2">
    <source>
        <dbReference type="SAM" id="MobiDB-lite"/>
    </source>
</evidence>
<dbReference type="SUPFAM" id="SSF52540">
    <property type="entry name" value="P-loop containing nucleoside triphosphate hydrolases"/>
    <property type="match status" value="1"/>
</dbReference>
<dbReference type="Proteomes" id="UP001295740">
    <property type="component" value="Unassembled WGS sequence"/>
</dbReference>
<evidence type="ECO:0000259" key="3">
    <source>
        <dbReference type="Pfam" id="PF13086"/>
    </source>
</evidence>
<dbReference type="Gene3D" id="3.40.50.300">
    <property type="entry name" value="P-loop containing nucleotide triphosphate hydrolases"/>
    <property type="match status" value="2"/>
</dbReference>
<dbReference type="FunFam" id="3.40.50.300:FF:001660">
    <property type="entry name" value="NF-X1 finger and helicase protein, putative"/>
    <property type="match status" value="1"/>
</dbReference>
<feature type="region of interest" description="Disordered" evidence="2">
    <location>
        <begin position="1"/>
        <end position="33"/>
    </location>
</feature>
<keyword evidence="1" id="KW-0347">Helicase</keyword>
<dbReference type="InterPro" id="IPR045055">
    <property type="entry name" value="DNA2/NAM7-like"/>
</dbReference>
<dbReference type="AlphaFoldDB" id="A0AAI8VJB3"/>
<organism evidence="5 6">
    <name type="scientific">Anthostomella pinea</name>
    <dbReference type="NCBI Taxonomy" id="933095"/>
    <lineage>
        <taxon>Eukaryota</taxon>
        <taxon>Fungi</taxon>
        <taxon>Dikarya</taxon>
        <taxon>Ascomycota</taxon>
        <taxon>Pezizomycotina</taxon>
        <taxon>Sordariomycetes</taxon>
        <taxon>Xylariomycetidae</taxon>
        <taxon>Xylariales</taxon>
        <taxon>Xylariaceae</taxon>
        <taxon>Anthostomella</taxon>
    </lineage>
</organism>
<keyword evidence="1" id="KW-0067">ATP-binding</keyword>
<comment type="caution">
    <text evidence="5">The sequence shown here is derived from an EMBL/GenBank/DDBJ whole genome shotgun (WGS) entry which is preliminary data.</text>
</comment>
<reference evidence="5" key="1">
    <citation type="submission" date="2023-10" db="EMBL/GenBank/DDBJ databases">
        <authorList>
            <person name="Hackl T."/>
        </authorList>
    </citation>
    <scope>NUCLEOTIDE SEQUENCE</scope>
</reference>
<dbReference type="InterPro" id="IPR041679">
    <property type="entry name" value="DNA2/NAM7-like_C"/>
</dbReference>
<evidence type="ECO:0000256" key="1">
    <source>
        <dbReference type="ARBA" id="ARBA00022806"/>
    </source>
</evidence>